<accession>A0A6L2Q6E3</accession>
<dbReference type="Gene3D" id="3.30.40.10">
    <property type="entry name" value="Zinc/RING finger domain, C3HC4 (zinc finger)"/>
    <property type="match status" value="1"/>
</dbReference>
<dbReference type="Proteomes" id="UP000502823">
    <property type="component" value="Unassembled WGS sequence"/>
</dbReference>
<dbReference type="SMART" id="SM00184">
    <property type="entry name" value="RING"/>
    <property type="match status" value="1"/>
</dbReference>
<sequence length="406" mass="46231">MVGNPYRYRAALQQLENRHATAGPQILLQLSRCGRTLCEHTVNSLQKRIKLVCKLFKTLFADNIYRVSVSTFVPHSTGRTTVQHGHPPLARSRLCDSCSANGNRLLLCWLFVCQNEVRLQAVTHTPCTTKVLFFLLAEKILCPEQRLACLYCLLFYTVLAYLQRSLHTRHWTQLLNENSAADFIKLTTTFIVVRLGKGMAMSMVLLTFTLQFNHLEPTYGYVALTLLYFILSQYKGAAGEETFIVSAVRRLELQVLEGFEEFWIPLAIYGSTVAMSGTLVLAAIWQLNYWTLCTIVGKSNTLLEHNEQTINLRSCVERYANVYVCGQQVLDRYWRPLATQRAVISLFPLATLQQMAERGDTTCPVCLDDMRLFAVRITPCSHIFHGQCLRKCIIQFAQCPLCKQPL</sequence>
<dbReference type="GO" id="GO:0043161">
    <property type="term" value="P:proteasome-mediated ubiquitin-dependent protein catabolic process"/>
    <property type="evidence" value="ECO:0007669"/>
    <property type="project" value="TreeGrafter"/>
</dbReference>
<dbReference type="GO" id="GO:0061630">
    <property type="term" value="F:ubiquitin protein ligase activity"/>
    <property type="evidence" value="ECO:0007669"/>
    <property type="project" value="TreeGrafter"/>
</dbReference>
<dbReference type="InterPro" id="IPR050731">
    <property type="entry name" value="HRD1_E3_ubiq-ligases"/>
</dbReference>
<dbReference type="PROSITE" id="PS50089">
    <property type="entry name" value="ZF_RING_2"/>
    <property type="match status" value="1"/>
</dbReference>
<evidence type="ECO:0000313" key="7">
    <source>
        <dbReference type="EMBL" id="GFG39072.1"/>
    </source>
</evidence>
<name>A0A6L2Q6E3_COPFO</name>
<comment type="caution">
    <text evidence="7">The sequence shown here is derived from an EMBL/GenBank/DDBJ whole genome shotgun (WGS) entry which is preliminary data.</text>
</comment>
<feature type="transmembrane region" description="Helical" evidence="5">
    <location>
        <begin position="183"/>
        <end position="206"/>
    </location>
</feature>
<dbReference type="Pfam" id="PF13639">
    <property type="entry name" value="zf-RING_2"/>
    <property type="match status" value="1"/>
</dbReference>
<gene>
    <name evidence="7" type="ORF">Cfor_11995</name>
</gene>
<evidence type="ECO:0000256" key="4">
    <source>
        <dbReference type="PROSITE-ProRule" id="PRU00175"/>
    </source>
</evidence>
<feature type="domain" description="RING-type" evidence="6">
    <location>
        <begin position="363"/>
        <end position="403"/>
    </location>
</feature>
<dbReference type="SUPFAM" id="SSF57850">
    <property type="entry name" value="RING/U-box"/>
    <property type="match status" value="1"/>
</dbReference>
<organism evidence="7 8">
    <name type="scientific">Coptotermes formosanus</name>
    <name type="common">Formosan subterranean termite</name>
    <dbReference type="NCBI Taxonomy" id="36987"/>
    <lineage>
        <taxon>Eukaryota</taxon>
        <taxon>Metazoa</taxon>
        <taxon>Ecdysozoa</taxon>
        <taxon>Arthropoda</taxon>
        <taxon>Hexapoda</taxon>
        <taxon>Insecta</taxon>
        <taxon>Pterygota</taxon>
        <taxon>Neoptera</taxon>
        <taxon>Polyneoptera</taxon>
        <taxon>Dictyoptera</taxon>
        <taxon>Blattodea</taxon>
        <taxon>Blattoidea</taxon>
        <taxon>Termitoidae</taxon>
        <taxon>Rhinotermitidae</taxon>
        <taxon>Coptotermes</taxon>
    </lineage>
</organism>
<keyword evidence="3" id="KW-0862">Zinc</keyword>
<evidence type="ECO:0000313" key="8">
    <source>
        <dbReference type="Proteomes" id="UP000502823"/>
    </source>
</evidence>
<dbReference type="InterPro" id="IPR001841">
    <property type="entry name" value="Znf_RING"/>
</dbReference>
<keyword evidence="5" id="KW-0812">Transmembrane</keyword>
<keyword evidence="8" id="KW-1185">Reference proteome</keyword>
<keyword evidence="5" id="KW-0472">Membrane</keyword>
<feature type="transmembrane region" description="Helical" evidence="5">
    <location>
        <begin position="262"/>
        <end position="285"/>
    </location>
</feature>
<proteinExistence type="predicted"/>
<dbReference type="GO" id="GO:0012505">
    <property type="term" value="C:endomembrane system"/>
    <property type="evidence" value="ECO:0007669"/>
    <property type="project" value="TreeGrafter"/>
</dbReference>
<dbReference type="GO" id="GO:0008270">
    <property type="term" value="F:zinc ion binding"/>
    <property type="evidence" value="ECO:0007669"/>
    <property type="project" value="UniProtKB-KW"/>
</dbReference>
<keyword evidence="5" id="KW-1133">Transmembrane helix</keyword>
<dbReference type="AlphaFoldDB" id="A0A6L2Q6E3"/>
<evidence type="ECO:0000256" key="3">
    <source>
        <dbReference type="ARBA" id="ARBA00022833"/>
    </source>
</evidence>
<protein>
    <recommendedName>
        <fullName evidence="6">RING-type domain-containing protein</fullName>
    </recommendedName>
</protein>
<dbReference type="PANTHER" id="PTHR22763:SF190">
    <property type="entry name" value="RING FINGER PROTEIN 24"/>
    <property type="match status" value="1"/>
</dbReference>
<keyword evidence="1" id="KW-0479">Metal-binding</keyword>
<evidence type="ECO:0000256" key="1">
    <source>
        <dbReference type="ARBA" id="ARBA00022723"/>
    </source>
</evidence>
<reference evidence="8" key="1">
    <citation type="submission" date="2020-01" db="EMBL/GenBank/DDBJ databases">
        <title>Draft genome sequence of the Termite Coptotermes fromosanus.</title>
        <authorList>
            <person name="Itakura S."/>
            <person name="Yosikawa Y."/>
            <person name="Umezawa K."/>
        </authorList>
    </citation>
    <scope>NUCLEOTIDE SEQUENCE [LARGE SCALE GENOMIC DNA]</scope>
</reference>
<evidence type="ECO:0000256" key="2">
    <source>
        <dbReference type="ARBA" id="ARBA00022771"/>
    </source>
</evidence>
<dbReference type="InParanoid" id="A0A6L2Q6E3"/>
<dbReference type="InterPro" id="IPR013083">
    <property type="entry name" value="Znf_RING/FYVE/PHD"/>
</dbReference>
<dbReference type="PANTHER" id="PTHR22763">
    <property type="entry name" value="RING ZINC FINGER PROTEIN"/>
    <property type="match status" value="1"/>
</dbReference>
<dbReference type="EMBL" id="BLKM01000860">
    <property type="protein sequence ID" value="GFG39072.1"/>
    <property type="molecule type" value="Genomic_DNA"/>
</dbReference>
<evidence type="ECO:0000259" key="6">
    <source>
        <dbReference type="PROSITE" id="PS50089"/>
    </source>
</evidence>
<evidence type="ECO:0000256" key="5">
    <source>
        <dbReference type="SAM" id="Phobius"/>
    </source>
</evidence>
<keyword evidence="2 4" id="KW-0863">Zinc-finger</keyword>
<dbReference type="OrthoDB" id="4752984at2759"/>